<dbReference type="SUPFAM" id="SSF52374">
    <property type="entry name" value="Nucleotidylyl transferase"/>
    <property type="match status" value="1"/>
</dbReference>
<dbReference type="EC" id="2.7.7.70" evidence="11"/>
<feature type="region of interest" description="Cytidylyltransferase" evidence="11">
    <location>
        <begin position="347"/>
        <end position="478"/>
    </location>
</feature>
<evidence type="ECO:0000256" key="3">
    <source>
        <dbReference type="ARBA" id="ARBA00022679"/>
    </source>
</evidence>
<name>A0A0G9K175_9BACT</name>
<evidence type="ECO:0000256" key="11">
    <source>
        <dbReference type="HAMAP-Rule" id="MF_01603"/>
    </source>
</evidence>
<dbReference type="GO" id="GO:0005829">
    <property type="term" value="C:cytosol"/>
    <property type="evidence" value="ECO:0007669"/>
    <property type="project" value="TreeGrafter"/>
</dbReference>
<dbReference type="CDD" id="cd01172">
    <property type="entry name" value="RfaE_like"/>
    <property type="match status" value="1"/>
</dbReference>
<dbReference type="GO" id="GO:0016773">
    <property type="term" value="F:phosphotransferase activity, alcohol group as acceptor"/>
    <property type="evidence" value="ECO:0007669"/>
    <property type="project" value="InterPro"/>
</dbReference>
<dbReference type="InterPro" id="IPR004821">
    <property type="entry name" value="Cyt_trans-like"/>
</dbReference>
<dbReference type="EMBL" id="JAIQ01000086">
    <property type="protein sequence ID" value="KLE00279.1"/>
    <property type="molecule type" value="Genomic_DNA"/>
</dbReference>
<dbReference type="FunFam" id="3.40.1190.20:FF:000002">
    <property type="entry name" value="Bifunctional protein HldE"/>
    <property type="match status" value="1"/>
</dbReference>
<dbReference type="InterPro" id="IPR011611">
    <property type="entry name" value="PfkB_dom"/>
</dbReference>
<dbReference type="NCBIfam" id="TIGR02198">
    <property type="entry name" value="rfaE_dom_I"/>
    <property type="match status" value="1"/>
</dbReference>
<accession>A0A0G9K175</accession>
<feature type="binding site" evidence="11">
    <location>
        <begin position="197"/>
        <end position="200"/>
    </location>
    <ligand>
        <name>ATP</name>
        <dbReference type="ChEBI" id="CHEBI:30616"/>
    </ligand>
</feature>
<protein>
    <recommendedName>
        <fullName evidence="11">Bifunctional protein HldE</fullName>
    </recommendedName>
    <domain>
        <recommendedName>
            <fullName evidence="11">D-beta-D-heptose 7-phosphate kinase</fullName>
            <ecNumber evidence="11">2.7.1.167</ecNumber>
        </recommendedName>
        <alternativeName>
            <fullName evidence="11">D-beta-D-heptose 7-phosphotransferase</fullName>
        </alternativeName>
        <alternativeName>
            <fullName evidence="11">D-glycero-beta-D-manno-heptose-7-phosphate kinase</fullName>
        </alternativeName>
    </domain>
    <domain>
        <recommendedName>
            <fullName evidence="11">D-beta-D-heptose 1-phosphate adenylyltransferase</fullName>
            <ecNumber evidence="11">2.7.7.70</ecNumber>
        </recommendedName>
        <alternativeName>
            <fullName evidence="11">D-glycero-beta-D-manno-heptose 1-phosphate adenylyltransferase</fullName>
        </alternativeName>
    </domain>
</protein>
<dbReference type="GO" id="GO:0033785">
    <property type="term" value="F:heptose 7-phosphate kinase activity"/>
    <property type="evidence" value="ECO:0007669"/>
    <property type="project" value="UniProtKB-UniRule"/>
</dbReference>
<feature type="region of interest" description="Ribokinase" evidence="11">
    <location>
        <begin position="1"/>
        <end position="319"/>
    </location>
</feature>
<comment type="function">
    <text evidence="2 11">Catalyzes the ADP transfer from ATP to D-glycero-beta-D-manno-heptose 1-phosphate, yielding ADP-D-glycero-beta-D-manno-heptose.</text>
</comment>
<evidence type="ECO:0000256" key="7">
    <source>
        <dbReference type="ARBA" id="ARBA00022840"/>
    </source>
</evidence>
<evidence type="ECO:0000259" key="12">
    <source>
        <dbReference type="Pfam" id="PF00294"/>
    </source>
</evidence>
<evidence type="ECO:0000256" key="4">
    <source>
        <dbReference type="ARBA" id="ARBA00022695"/>
    </source>
</evidence>
<comment type="subunit">
    <text evidence="11">Homodimer.</text>
</comment>
<evidence type="ECO:0000256" key="6">
    <source>
        <dbReference type="ARBA" id="ARBA00022777"/>
    </source>
</evidence>
<keyword evidence="6 11" id="KW-0418">Kinase</keyword>
<comment type="caution">
    <text evidence="14">The sequence shown here is derived from an EMBL/GenBank/DDBJ whole genome shotgun (WGS) entry which is preliminary data.</text>
</comment>
<dbReference type="EC" id="2.7.1.167" evidence="11"/>
<evidence type="ECO:0000256" key="2">
    <source>
        <dbReference type="ARBA" id="ARBA00003753"/>
    </source>
</evidence>
<keyword evidence="4 11" id="KW-0548">Nucleotidyltransferase</keyword>
<proteinExistence type="inferred from homology"/>
<dbReference type="GO" id="GO:0005524">
    <property type="term" value="F:ATP binding"/>
    <property type="evidence" value="ECO:0007669"/>
    <property type="project" value="UniProtKB-UniRule"/>
</dbReference>
<dbReference type="SUPFAM" id="SSF53613">
    <property type="entry name" value="Ribokinase-like"/>
    <property type="match status" value="1"/>
</dbReference>
<dbReference type="InterPro" id="IPR023030">
    <property type="entry name" value="Bifunc_HldE"/>
</dbReference>
<evidence type="ECO:0000256" key="5">
    <source>
        <dbReference type="ARBA" id="ARBA00022741"/>
    </source>
</evidence>
<feature type="domain" description="Carbohydrate kinase PfkB" evidence="12">
    <location>
        <begin position="9"/>
        <end position="304"/>
    </location>
</feature>
<dbReference type="InterPro" id="IPR011914">
    <property type="entry name" value="RfaE_dom_II"/>
</dbReference>
<dbReference type="InterPro" id="IPR029056">
    <property type="entry name" value="Ribokinase-like"/>
</dbReference>
<organism evidence="14 15">
    <name type="scientific">Aliarcobacter butzleri L348</name>
    <dbReference type="NCBI Taxonomy" id="1447256"/>
    <lineage>
        <taxon>Bacteria</taxon>
        <taxon>Pseudomonadati</taxon>
        <taxon>Campylobacterota</taxon>
        <taxon>Epsilonproteobacteria</taxon>
        <taxon>Campylobacterales</taxon>
        <taxon>Arcobacteraceae</taxon>
        <taxon>Aliarcobacter</taxon>
    </lineage>
</organism>
<evidence type="ECO:0000313" key="14">
    <source>
        <dbReference type="EMBL" id="KLE00279.1"/>
    </source>
</evidence>
<evidence type="ECO:0000256" key="10">
    <source>
        <dbReference type="ARBA" id="ARBA00047428"/>
    </source>
</evidence>
<keyword evidence="9 11" id="KW-0119">Carbohydrate metabolism</keyword>
<dbReference type="Proteomes" id="UP000035514">
    <property type="component" value="Unassembled WGS sequence"/>
</dbReference>
<dbReference type="RefSeq" id="WP_046996685.1">
    <property type="nucleotide sequence ID" value="NZ_JAIQ01000086.1"/>
</dbReference>
<sequence>MRILSKKPNILVIGDLMIDHYLWGSCDRISPEAPVQVVNVKKESSVLGGAGNVINNLFTLGATVDVISVIGDDNVANELKSLLEKIKISTSNLIVENNRKTSKKSRLIASQQQVLRYDMESIDDINEESHKKIISNLEKNIKKYSSIILSDYGKGVLTTKLTQDIINIANKNGVKILVDPKGKDYSKYKGSYTLTPNKKEAQEATNIDIKDENSLINALKNLKEKCDLEVSLITLSEQGIAIFDENLTIKPTVAREVYDVTGAGDTVIASIAFALGNDLNINEAVSFANLAAGVVVGKLGSATTTLDEIYEYESSLHKSNSNSHIKTFEEIEKLASKLHNLGKKIVFTNGCFDILHVGHVKYLEEARSYGDVLILGLNADSSVKKLKGDSRPINNQDDRAYILASLESVDYVVIFEEKTPYELIKLIKPHVLVKGGDYEGKDVVGQDIADELKLVKFVDGKSTTNTIKRIQENEKCNN</sequence>
<dbReference type="PANTHER" id="PTHR46969:SF1">
    <property type="entry name" value="BIFUNCTIONAL PROTEIN HLDE"/>
    <property type="match status" value="1"/>
</dbReference>
<dbReference type="InterPro" id="IPR014729">
    <property type="entry name" value="Rossmann-like_a/b/a_fold"/>
</dbReference>
<keyword evidence="3 11" id="KW-0808">Transferase</keyword>
<feature type="active site" evidence="11">
    <location>
        <position position="265"/>
    </location>
</feature>
<dbReference type="HAMAP" id="MF_01603">
    <property type="entry name" value="HldE"/>
    <property type="match status" value="1"/>
</dbReference>
<keyword evidence="5 11" id="KW-0547">Nucleotide-binding</keyword>
<dbReference type="InterPro" id="IPR011913">
    <property type="entry name" value="RfaE_dom_I"/>
</dbReference>
<dbReference type="PANTHER" id="PTHR46969">
    <property type="entry name" value="BIFUNCTIONAL PROTEIN HLDE"/>
    <property type="match status" value="1"/>
</dbReference>
<dbReference type="Gene3D" id="3.40.1190.20">
    <property type="match status" value="1"/>
</dbReference>
<reference evidence="14 15" key="1">
    <citation type="submission" date="2014-01" db="EMBL/GenBank/DDBJ databases">
        <title>Development of a Comparative Genomic Fingerprinting Assay for High Resolution Genotyping of Arcobacter butzleri.</title>
        <authorList>
            <person name="Webb A.L."/>
            <person name="Inglis G.D."/>
            <person name="Kruczkiewicz P."/>
            <person name="Selinger L.B."/>
            <person name="Taboada E.N."/>
        </authorList>
    </citation>
    <scope>NUCLEOTIDE SEQUENCE [LARGE SCALE GENOMIC DNA]</scope>
    <source>
        <strain evidence="14 15">L348</strain>
    </source>
</reference>
<dbReference type="PATRIC" id="fig|1447256.3.peg.1188"/>
<dbReference type="Pfam" id="PF00294">
    <property type="entry name" value="PfkB"/>
    <property type="match status" value="1"/>
</dbReference>
<dbReference type="AlphaFoldDB" id="A0A0G9K175"/>
<dbReference type="UniPathway" id="UPA00356">
    <property type="reaction ID" value="UER00437"/>
</dbReference>
<dbReference type="GO" id="GO:0097171">
    <property type="term" value="P:ADP-L-glycero-beta-D-manno-heptose biosynthetic process"/>
    <property type="evidence" value="ECO:0007669"/>
    <property type="project" value="UniProtKB-UniPathway"/>
</dbReference>
<evidence type="ECO:0000256" key="1">
    <source>
        <dbReference type="ARBA" id="ARBA00002319"/>
    </source>
</evidence>
<keyword evidence="7 11" id="KW-0067">ATP-binding</keyword>
<gene>
    <name evidence="11" type="primary">hldE</name>
    <name evidence="14" type="ORF">AA20_06095</name>
</gene>
<dbReference type="Gene3D" id="3.40.50.620">
    <property type="entry name" value="HUPs"/>
    <property type="match status" value="1"/>
</dbReference>
<comment type="catalytic activity">
    <reaction evidence="11">
        <text>D-glycero-beta-D-manno-heptose 7-phosphate + ATP = D-glycero-beta-D-manno-heptose 1,7-bisphosphate + ADP + H(+)</text>
        <dbReference type="Rhea" id="RHEA:27473"/>
        <dbReference type="ChEBI" id="CHEBI:15378"/>
        <dbReference type="ChEBI" id="CHEBI:30616"/>
        <dbReference type="ChEBI" id="CHEBI:60204"/>
        <dbReference type="ChEBI" id="CHEBI:60208"/>
        <dbReference type="ChEBI" id="CHEBI:456216"/>
        <dbReference type="EC" id="2.7.1.167"/>
    </reaction>
</comment>
<feature type="domain" description="Cytidyltransferase-like" evidence="13">
    <location>
        <begin position="347"/>
        <end position="463"/>
    </location>
</feature>
<comment type="similarity">
    <text evidence="11">In the N-terminal section; belongs to the carbohydrate kinase PfkB family.</text>
</comment>
<dbReference type="Pfam" id="PF01467">
    <property type="entry name" value="CTP_transf_like"/>
    <property type="match status" value="1"/>
</dbReference>
<dbReference type="GO" id="GO:0033786">
    <property type="term" value="F:heptose-1-phosphate adenylyltransferase activity"/>
    <property type="evidence" value="ECO:0007669"/>
    <property type="project" value="UniProtKB-UniRule"/>
</dbReference>
<comment type="pathway">
    <text evidence="11">Nucleotide-sugar biosynthesis; ADP-L-glycero-beta-D-manno-heptose biosynthesis; ADP-L-glycero-beta-D-manno-heptose from D-glycero-beta-D-manno-heptose 7-phosphate: step 1/4.</text>
</comment>
<keyword evidence="8 11" id="KW-0511">Multifunctional enzyme</keyword>
<evidence type="ECO:0000313" key="15">
    <source>
        <dbReference type="Proteomes" id="UP000035514"/>
    </source>
</evidence>
<dbReference type="NCBIfam" id="TIGR00125">
    <property type="entry name" value="cyt_tran_rel"/>
    <property type="match status" value="1"/>
</dbReference>
<comment type="similarity">
    <text evidence="11">In the C-terminal section; belongs to the cytidylyltransferase family.</text>
</comment>
<comment type="catalytic activity">
    <reaction evidence="10 11">
        <text>D-glycero-beta-D-manno-heptose 1-phosphate + ATP + H(+) = ADP-D-glycero-beta-D-manno-heptose + diphosphate</text>
        <dbReference type="Rhea" id="RHEA:27465"/>
        <dbReference type="ChEBI" id="CHEBI:15378"/>
        <dbReference type="ChEBI" id="CHEBI:30616"/>
        <dbReference type="ChEBI" id="CHEBI:33019"/>
        <dbReference type="ChEBI" id="CHEBI:59967"/>
        <dbReference type="ChEBI" id="CHEBI:61593"/>
        <dbReference type="EC" id="2.7.7.70"/>
    </reaction>
</comment>
<dbReference type="NCBIfam" id="TIGR02199">
    <property type="entry name" value="rfaE_dom_II"/>
    <property type="match status" value="1"/>
</dbReference>
<comment type="pathway">
    <text evidence="11">Nucleotide-sugar biosynthesis; ADP-L-glycero-beta-D-manno-heptose biosynthesis; ADP-L-glycero-beta-D-manno-heptose from D-glycero-beta-D-manno-heptose 7-phosphate: step 3/4.</text>
</comment>
<evidence type="ECO:0000259" key="13">
    <source>
        <dbReference type="Pfam" id="PF01467"/>
    </source>
</evidence>
<evidence type="ECO:0000256" key="8">
    <source>
        <dbReference type="ARBA" id="ARBA00023268"/>
    </source>
</evidence>
<comment type="function">
    <text evidence="1 11">Catalyzes the phosphorylation of D-glycero-D-manno-heptose 7-phosphate at the C-1 position to selectively form D-glycero-beta-D-manno-heptose-1,7-bisphosphate.</text>
</comment>
<evidence type="ECO:0000256" key="9">
    <source>
        <dbReference type="ARBA" id="ARBA00023277"/>
    </source>
</evidence>